<gene>
    <name evidence="1" type="ORF">S01H1_71792</name>
</gene>
<sequence length="134" mass="14748">MSYNSKYNGVMRQRYSGVYKSAGLPNGPLPPETTFYYKEPIGGSTALERYLWHMDGQSMHWRRESSDYGQTTTARLRVAFVGGSGVGLQYLVGRHSSDRFYIALDGSKASFGNGASGTQGLTTVDLSKINFAEL</sequence>
<dbReference type="AlphaFoldDB" id="X0X099"/>
<comment type="caution">
    <text evidence="1">The sequence shown here is derived from an EMBL/GenBank/DDBJ whole genome shotgun (WGS) entry which is preliminary data.</text>
</comment>
<proteinExistence type="predicted"/>
<reference evidence="1" key="1">
    <citation type="journal article" date="2014" name="Front. Microbiol.">
        <title>High frequency of phylogenetically diverse reductive dehalogenase-homologous genes in deep subseafloor sedimentary metagenomes.</title>
        <authorList>
            <person name="Kawai M."/>
            <person name="Futagami T."/>
            <person name="Toyoda A."/>
            <person name="Takaki Y."/>
            <person name="Nishi S."/>
            <person name="Hori S."/>
            <person name="Arai W."/>
            <person name="Tsubouchi T."/>
            <person name="Morono Y."/>
            <person name="Uchiyama I."/>
            <person name="Ito T."/>
            <person name="Fujiyama A."/>
            <person name="Inagaki F."/>
            <person name="Takami H."/>
        </authorList>
    </citation>
    <scope>NUCLEOTIDE SEQUENCE</scope>
    <source>
        <strain evidence="1">Expedition CK06-06</strain>
    </source>
</reference>
<feature type="non-terminal residue" evidence="1">
    <location>
        <position position="134"/>
    </location>
</feature>
<name>X0X099_9ZZZZ</name>
<protein>
    <submittedName>
        <fullName evidence="1">Uncharacterized protein</fullName>
    </submittedName>
</protein>
<organism evidence="1">
    <name type="scientific">marine sediment metagenome</name>
    <dbReference type="NCBI Taxonomy" id="412755"/>
    <lineage>
        <taxon>unclassified sequences</taxon>
        <taxon>metagenomes</taxon>
        <taxon>ecological metagenomes</taxon>
    </lineage>
</organism>
<evidence type="ECO:0000313" key="1">
    <source>
        <dbReference type="EMBL" id="GAG30088.1"/>
    </source>
</evidence>
<dbReference type="EMBL" id="BARS01047836">
    <property type="protein sequence ID" value="GAG30088.1"/>
    <property type="molecule type" value="Genomic_DNA"/>
</dbReference>
<accession>X0X099</accession>